<accession>A0A558HLT3</accession>
<evidence type="ECO:0000256" key="3">
    <source>
        <dbReference type="ARBA" id="ARBA00022475"/>
    </source>
</evidence>
<evidence type="ECO:0000256" key="10">
    <source>
        <dbReference type="SAM" id="Phobius"/>
    </source>
</evidence>
<evidence type="ECO:0000256" key="4">
    <source>
        <dbReference type="ARBA" id="ARBA00022670"/>
    </source>
</evidence>
<feature type="domain" description="Peptidase S49 N-terminal proteobacteria" evidence="12">
    <location>
        <begin position="4"/>
        <end position="169"/>
    </location>
</feature>
<keyword evidence="3" id="KW-1003">Cell membrane</keyword>
<evidence type="ECO:0000313" key="13">
    <source>
        <dbReference type="EMBL" id="TVU70038.1"/>
    </source>
</evidence>
<evidence type="ECO:0000259" key="11">
    <source>
        <dbReference type="Pfam" id="PF01343"/>
    </source>
</evidence>
<dbReference type="InterPro" id="IPR002142">
    <property type="entry name" value="Peptidase_S49"/>
</dbReference>
<dbReference type="Proteomes" id="UP000319941">
    <property type="component" value="Unassembled WGS sequence"/>
</dbReference>
<dbReference type="GO" id="GO:0005886">
    <property type="term" value="C:plasma membrane"/>
    <property type="evidence" value="ECO:0007669"/>
    <property type="project" value="UniProtKB-SubCell"/>
</dbReference>
<evidence type="ECO:0000256" key="2">
    <source>
        <dbReference type="ARBA" id="ARBA00008683"/>
    </source>
</evidence>
<keyword evidence="6 13" id="KW-0378">Hydrolase</keyword>
<dbReference type="PANTHER" id="PTHR42987">
    <property type="entry name" value="PEPTIDASE S49"/>
    <property type="match status" value="1"/>
</dbReference>
<dbReference type="NCBIfam" id="NF008745">
    <property type="entry name" value="PRK11778.1"/>
    <property type="match status" value="1"/>
</dbReference>
<keyword evidence="4 13" id="KW-0645">Protease</keyword>
<dbReference type="STRING" id="553385.GCA_000591415_00003"/>
<evidence type="ECO:0000256" key="1">
    <source>
        <dbReference type="ARBA" id="ARBA00004236"/>
    </source>
</evidence>
<comment type="similarity">
    <text evidence="2">Belongs to the peptidase S49 family.</text>
</comment>
<evidence type="ECO:0000256" key="9">
    <source>
        <dbReference type="ARBA" id="ARBA00023136"/>
    </source>
</evidence>
<evidence type="ECO:0000256" key="6">
    <source>
        <dbReference type="ARBA" id="ARBA00022801"/>
    </source>
</evidence>
<dbReference type="Gene3D" id="3.90.226.10">
    <property type="entry name" value="2-enoyl-CoA Hydratase, Chain A, domain 1"/>
    <property type="match status" value="1"/>
</dbReference>
<reference evidence="13 14" key="1">
    <citation type="submission" date="2019-07" db="EMBL/GenBank/DDBJ databases">
        <title>Diversity of Bacteria from Kongsfjorden, Arctic.</title>
        <authorList>
            <person name="Yu Y."/>
        </authorList>
    </citation>
    <scope>NUCLEOTIDE SEQUENCE [LARGE SCALE GENOMIC DNA]</scope>
    <source>
        <strain evidence="13 14">SM1923</strain>
    </source>
</reference>
<dbReference type="OrthoDB" id="5614232at2"/>
<evidence type="ECO:0000256" key="7">
    <source>
        <dbReference type="ARBA" id="ARBA00022825"/>
    </source>
</evidence>
<dbReference type="EC" id="3.4.21.-" evidence="13"/>
<dbReference type="PANTHER" id="PTHR42987:SF4">
    <property type="entry name" value="PROTEASE SOHB-RELATED"/>
    <property type="match status" value="1"/>
</dbReference>
<dbReference type="CDD" id="cd07023">
    <property type="entry name" value="S49_Sppa_N_C"/>
    <property type="match status" value="1"/>
</dbReference>
<dbReference type="Gene3D" id="6.20.330.10">
    <property type="match status" value="1"/>
</dbReference>
<dbReference type="InterPro" id="IPR047272">
    <property type="entry name" value="S49_SppA_C"/>
</dbReference>
<dbReference type="EMBL" id="VNFH01000006">
    <property type="protein sequence ID" value="TVU70038.1"/>
    <property type="molecule type" value="Genomic_DNA"/>
</dbReference>
<protein>
    <submittedName>
        <fullName evidence="13">Protease SohB</fullName>
        <ecNumber evidence="13">3.4.21.-</ecNumber>
    </submittedName>
</protein>
<feature type="transmembrane region" description="Helical" evidence="10">
    <location>
        <begin position="6"/>
        <end position="29"/>
    </location>
</feature>
<name>A0A558HLT3_9GAMM</name>
<organism evidence="13 14">
    <name type="scientific">Cobetia crustatorum</name>
    <dbReference type="NCBI Taxonomy" id="553385"/>
    <lineage>
        <taxon>Bacteria</taxon>
        <taxon>Pseudomonadati</taxon>
        <taxon>Pseudomonadota</taxon>
        <taxon>Gammaproteobacteria</taxon>
        <taxon>Oceanospirillales</taxon>
        <taxon>Halomonadaceae</taxon>
        <taxon>Cobetia</taxon>
    </lineage>
</organism>
<keyword evidence="5 10" id="KW-0812">Transmembrane</keyword>
<dbReference type="Pfam" id="PF01343">
    <property type="entry name" value="Peptidase_S49"/>
    <property type="match status" value="1"/>
</dbReference>
<evidence type="ECO:0000313" key="14">
    <source>
        <dbReference type="Proteomes" id="UP000319941"/>
    </source>
</evidence>
<feature type="domain" description="Peptidase S49" evidence="11">
    <location>
        <begin position="173"/>
        <end position="316"/>
    </location>
</feature>
<keyword evidence="8 10" id="KW-1133">Transmembrane helix</keyword>
<proteinExistence type="inferred from homology"/>
<evidence type="ECO:0000256" key="8">
    <source>
        <dbReference type="ARBA" id="ARBA00022989"/>
    </source>
</evidence>
<comment type="subcellular location">
    <subcellularLocation>
        <location evidence="1">Cell membrane</location>
    </subcellularLocation>
</comment>
<keyword evidence="7" id="KW-0720">Serine protease</keyword>
<dbReference type="RefSeq" id="WP_024950460.1">
    <property type="nucleotide sequence ID" value="NZ_CAWOWR010000116.1"/>
</dbReference>
<comment type="caution">
    <text evidence="13">The sequence shown here is derived from an EMBL/GenBank/DDBJ whole genome shotgun (WGS) entry which is preliminary data.</text>
</comment>
<dbReference type="Pfam" id="PF08496">
    <property type="entry name" value="Peptidase_S49_N"/>
    <property type="match status" value="1"/>
</dbReference>
<keyword evidence="14" id="KW-1185">Reference proteome</keyword>
<dbReference type="SUPFAM" id="SSF52096">
    <property type="entry name" value="ClpP/crotonase"/>
    <property type="match status" value="1"/>
</dbReference>
<gene>
    <name evidence="13" type="primary">sohB</name>
    <name evidence="13" type="ORF">FQP86_09485</name>
</gene>
<dbReference type="GO" id="GO:0006508">
    <property type="term" value="P:proteolysis"/>
    <property type="evidence" value="ECO:0007669"/>
    <property type="project" value="UniProtKB-KW"/>
</dbReference>
<keyword evidence="9 10" id="KW-0472">Membrane</keyword>
<sequence>MQWISAYGLFLAQAITVVVAIGAIILIIVRARQGDGGEREAKLKIRPWNERMKAYQRELSQAGLEDAEYAANEKARAKQHKQEAKVLKKALKAKAKSGDKSSTDATVHGNGRRAFVLDFVGDIKATGVESLAEQITALEGVLGEKDEVVLRLESGGGLVHAYGLAAAQLDRLRASGARLTITVDKVAASGGYMMACAADHVIAAPFAVIGSIGVVAQVPNVHRLLKKHDVDVEILTAGRYKRTLTMLGENSEEGREKFLSDLARTHELFKQHVGSRRPQLDVDAVSQGDIWYGSEAIDIGLIDEVGTSQALLSRYLKEEVKVFEVSLEKPRRVMDRFGKGVTLGLDRVLDRVLERNAESRWHQQ</sequence>
<dbReference type="InterPro" id="IPR029045">
    <property type="entry name" value="ClpP/crotonase-like_dom_sf"/>
</dbReference>
<evidence type="ECO:0000259" key="12">
    <source>
        <dbReference type="Pfam" id="PF08496"/>
    </source>
</evidence>
<evidence type="ECO:0000256" key="5">
    <source>
        <dbReference type="ARBA" id="ARBA00022692"/>
    </source>
</evidence>
<dbReference type="GO" id="GO:0004252">
    <property type="term" value="F:serine-type endopeptidase activity"/>
    <property type="evidence" value="ECO:0007669"/>
    <property type="project" value="InterPro"/>
</dbReference>
<dbReference type="InterPro" id="IPR013703">
    <property type="entry name" value="Peptidase_S49_N_proteobac"/>
</dbReference>
<dbReference type="AlphaFoldDB" id="A0A558HLT3"/>